<organism evidence="1 2">
    <name type="scientific">Bacillus badius</name>
    <dbReference type="NCBI Taxonomy" id="1455"/>
    <lineage>
        <taxon>Bacteria</taxon>
        <taxon>Bacillati</taxon>
        <taxon>Bacillota</taxon>
        <taxon>Bacilli</taxon>
        <taxon>Bacillales</taxon>
        <taxon>Bacillaceae</taxon>
        <taxon>Pseudobacillus</taxon>
    </lineage>
</organism>
<name>A0ABR5B081_BACBA</name>
<evidence type="ECO:0000313" key="2">
    <source>
        <dbReference type="Proteomes" id="UP000031982"/>
    </source>
</evidence>
<dbReference type="EMBL" id="JXLP01000001">
    <property type="protein sequence ID" value="KIL80384.1"/>
    <property type="molecule type" value="Genomic_DNA"/>
</dbReference>
<protein>
    <recommendedName>
        <fullName evidence="3">Mobile element protein</fullName>
    </recommendedName>
</protein>
<proteinExistence type="predicted"/>
<reference evidence="1 2" key="1">
    <citation type="submission" date="2015-01" db="EMBL/GenBank/DDBJ databases">
        <title>Genome Assembly of Bacillus badius MTCC 1458.</title>
        <authorList>
            <person name="Verma A."/>
            <person name="Khatri I."/>
            <person name="Mual P."/>
            <person name="Subramanian S."/>
            <person name="Krishnamurthi S."/>
        </authorList>
    </citation>
    <scope>NUCLEOTIDE SEQUENCE [LARGE SCALE GENOMIC DNA]</scope>
    <source>
        <strain evidence="1 2">MTCC 1458</strain>
    </source>
</reference>
<dbReference type="Proteomes" id="UP000031982">
    <property type="component" value="Unassembled WGS sequence"/>
</dbReference>
<keyword evidence="2" id="KW-1185">Reference proteome</keyword>
<sequence length="40" mass="4697">MEQSFQPDYARTRSLTERQEAAKLSLILNHILYLFLEIAS</sequence>
<accession>A0ABR5B081</accession>
<evidence type="ECO:0008006" key="3">
    <source>
        <dbReference type="Google" id="ProtNLM"/>
    </source>
</evidence>
<gene>
    <name evidence="1" type="ORF">SD77_0232</name>
</gene>
<comment type="caution">
    <text evidence="1">The sequence shown here is derived from an EMBL/GenBank/DDBJ whole genome shotgun (WGS) entry which is preliminary data.</text>
</comment>
<evidence type="ECO:0000313" key="1">
    <source>
        <dbReference type="EMBL" id="KIL80384.1"/>
    </source>
</evidence>